<gene>
    <name evidence="3" type="primary">sufD</name>
    <name evidence="3" type="ORF">ACFPKY_05325</name>
</gene>
<dbReference type="Proteomes" id="UP001595956">
    <property type="component" value="Unassembled WGS sequence"/>
</dbReference>
<dbReference type="NCBIfam" id="TIGR01981">
    <property type="entry name" value="sufD"/>
    <property type="match status" value="1"/>
</dbReference>
<keyword evidence="4" id="KW-1185">Reference proteome</keyword>
<organism evidence="3 4">
    <name type="scientific">Nocardioides caricicola</name>
    <dbReference type="NCBI Taxonomy" id="634770"/>
    <lineage>
        <taxon>Bacteria</taxon>
        <taxon>Bacillati</taxon>
        <taxon>Actinomycetota</taxon>
        <taxon>Actinomycetes</taxon>
        <taxon>Propionibacteriales</taxon>
        <taxon>Nocardioidaceae</taxon>
        <taxon>Nocardioides</taxon>
    </lineage>
</organism>
<dbReference type="InterPro" id="IPR055346">
    <property type="entry name" value="Fe-S_cluster_assembly_SufBD"/>
</dbReference>
<evidence type="ECO:0000313" key="3">
    <source>
        <dbReference type="EMBL" id="MFC5492506.1"/>
    </source>
</evidence>
<dbReference type="PANTHER" id="PTHR43575:SF1">
    <property type="entry name" value="PROTEIN ABCI7, CHLOROPLASTIC"/>
    <property type="match status" value="1"/>
</dbReference>
<accession>A0ABW0MXW4</accession>
<dbReference type="SUPFAM" id="SSF101960">
    <property type="entry name" value="Stabilizer of iron transporter SufD"/>
    <property type="match status" value="1"/>
</dbReference>
<comment type="caution">
    <text evidence="3">The sequence shown here is derived from an EMBL/GenBank/DDBJ whole genome shotgun (WGS) entry which is preliminary data.</text>
</comment>
<dbReference type="EMBL" id="JBHSMD010000002">
    <property type="protein sequence ID" value="MFC5492506.1"/>
    <property type="molecule type" value="Genomic_DNA"/>
</dbReference>
<dbReference type="Pfam" id="PF01458">
    <property type="entry name" value="SUFBD_core"/>
    <property type="match status" value="1"/>
</dbReference>
<dbReference type="InterPro" id="IPR037284">
    <property type="entry name" value="SUF_FeS_clus_asmbl_SufBD_sf"/>
</dbReference>
<protein>
    <submittedName>
        <fullName evidence="3">Fe-S cluster assembly protein SufD</fullName>
    </submittedName>
</protein>
<sequence length="390" mass="41998">MTDNALESAASALELGAGFSHLNPPPSYDLADHPLPNGREEIWRFTPLKRLRGILDGEASTAALTWETTLPAGVTLTEISDAEAREIGELAPNDRPSALAAANAKALLLDVPADAEISEPIVLRLRGDSVEDLVWGRLIVRVGRHAQATVAIVHTGSARYAAITTVLVGDGAAANVLSLQDWDDDAVHLGRDAIRVGRDATVKHTSVSFGGDVVRMHANVEYAGPGGEAELLGLYFADAGQHLEHRLFADHTAPKTKSHVVYKGALQGEGAHTVWIGNVLIRKVAEGIETYEENRNLVLSDGCQADSVPNLEIETGEIEGAGHASATARFDDEQLFYLRSRGVSEKEARRLVVHGFFNDLIRKVGIPMIEEQLLSTVEVELAKNVLKDLD</sequence>
<dbReference type="InterPro" id="IPR011542">
    <property type="entry name" value="SUF_FeS_clus_asmbl_SufD"/>
</dbReference>
<dbReference type="InterPro" id="IPR000825">
    <property type="entry name" value="SUF_FeS_clus_asmbl_SufBD_core"/>
</dbReference>
<feature type="domain" description="SUF system FeS cluster assembly SufBD core" evidence="2">
    <location>
        <begin position="132"/>
        <end position="356"/>
    </location>
</feature>
<name>A0ABW0MXW4_9ACTN</name>
<proteinExistence type="inferred from homology"/>
<comment type="similarity">
    <text evidence="1">Belongs to the iron-sulfur cluster assembly SufBD family.</text>
</comment>
<evidence type="ECO:0000259" key="2">
    <source>
        <dbReference type="Pfam" id="PF01458"/>
    </source>
</evidence>
<reference evidence="4" key="1">
    <citation type="journal article" date="2019" name="Int. J. Syst. Evol. Microbiol.">
        <title>The Global Catalogue of Microorganisms (GCM) 10K type strain sequencing project: providing services to taxonomists for standard genome sequencing and annotation.</title>
        <authorList>
            <consortium name="The Broad Institute Genomics Platform"/>
            <consortium name="The Broad Institute Genome Sequencing Center for Infectious Disease"/>
            <person name="Wu L."/>
            <person name="Ma J."/>
        </authorList>
    </citation>
    <scope>NUCLEOTIDE SEQUENCE [LARGE SCALE GENOMIC DNA]</scope>
    <source>
        <strain evidence="4">KACC 13778</strain>
    </source>
</reference>
<dbReference type="RefSeq" id="WP_345170831.1">
    <property type="nucleotide sequence ID" value="NZ_BAABFQ010000003.1"/>
</dbReference>
<dbReference type="PANTHER" id="PTHR43575">
    <property type="entry name" value="PROTEIN ABCI7, CHLOROPLASTIC"/>
    <property type="match status" value="1"/>
</dbReference>
<evidence type="ECO:0000256" key="1">
    <source>
        <dbReference type="ARBA" id="ARBA00043967"/>
    </source>
</evidence>
<evidence type="ECO:0000313" key="4">
    <source>
        <dbReference type="Proteomes" id="UP001595956"/>
    </source>
</evidence>